<comment type="caution">
    <text evidence="1">The sequence shown here is derived from an EMBL/GenBank/DDBJ whole genome shotgun (WGS) entry which is preliminary data.</text>
</comment>
<name>A0A4Y2RF71_ARAVE</name>
<gene>
    <name evidence="1" type="ORF">AVEN_240128_1</name>
</gene>
<sequence length="113" mass="13175">MRATLKPLVNPPQVLLFQKNLQYRGPQRNSRAVKSLLIVVRSDLKSSLVRREDFTNWKKLGESLSEHENSLNSKNCYCSWKNLDASLEKRGIVKDLQDEIEKEESHWEAVFDC</sequence>
<dbReference type="EMBL" id="BGPR01016884">
    <property type="protein sequence ID" value="GBN74432.1"/>
    <property type="molecule type" value="Genomic_DNA"/>
</dbReference>
<organism evidence="1 2">
    <name type="scientific">Araneus ventricosus</name>
    <name type="common">Orbweaver spider</name>
    <name type="synonym">Epeira ventricosa</name>
    <dbReference type="NCBI Taxonomy" id="182803"/>
    <lineage>
        <taxon>Eukaryota</taxon>
        <taxon>Metazoa</taxon>
        <taxon>Ecdysozoa</taxon>
        <taxon>Arthropoda</taxon>
        <taxon>Chelicerata</taxon>
        <taxon>Arachnida</taxon>
        <taxon>Araneae</taxon>
        <taxon>Araneomorphae</taxon>
        <taxon>Entelegynae</taxon>
        <taxon>Araneoidea</taxon>
        <taxon>Araneidae</taxon>
        <taxon>Araneus</taxon>
    </lineage>
</organism>
<protein>
    <submittedName>
        <fullName evidence="1">Uncharacterized protein</fullName>
    </submittedName>
</protein>
<keyword evidence="2" id="KW-1185">Reference proteome</keyword>
<reference evidence="1 2" key="1">
    <citation type="journal article" date="2019" name="Sci. Rep.">
        <title>Orb-weaving spider Araneus ventricosus genome elucidates the spidroin gene catalogue.</title>
        <authorList>
            <person name="Kono N."/>
            <person name="Nakamura H."/>
            <person name="Ohtoshi R."/>
            <person name="Moran D.A.P."/>
            <person name="Shinohara A."/>
            <person name="Yoshida Y."/>
            <person name="Fujiwara M."/>
            <person name="Mori M."/>
            <person name="Tomita M."/>
            <person name="Arakawa K."/>
        </authorList>
    </citation>
    <scope>NUCLEOTIDE SEQUENCE [LARGE SCALE GENOMIC DNA]</scope>
</reference>
<proteinExistence type="predicted"/>
<dbReference type="AlphaFoldDB" id="A0A4Y2RF71"/>
<accession>A0A4Y2RF71</accession>
<dbReference type="Proteomes" id="UP000499080">
    <property type="component" value="Unassembled WGS sequence"/>
</dbReference>
<evidence type="ECO:0000313" key="2">
    <source>
        <dbReference type="Proteomes" id="UP000499080"/>
    </source>
</evidence>
<dbReference type="OrthoDB" id="6435517at2759"/>
<evidence type="ECO:0000313" key="1">
    <source>
        <dbReference type="EMBL" id="GBN74432.1"/>
    </source>
</evidence>